<reference evidence="8 9" key="1">
    <citation type="submission" date="2022-09" db="EMBL/GenBank/DDBJ databases">
        <authorList>
            <person name="Han X.L."/>
            <person name="Wang Q."/>
            <person name="Lu T."/>
        </authorList>
    </citation>
    <scope>NUCLEOTIDE SEQUENCE [LARGE SCALE GENOMIC DNA]</scope>
    <source>
        <strain evidence="8 9">WQ 127069</strain>
    </source>
</reference>
<dbReference type="InterPro" id="IPR002104">
    <property type="entry name" value="Integrase_catalytic"/>
</dbReference>
<evidence type="ECO:0000256" key="4">
    <source>
        <dbReference type="ARBA" id="ARBA00023172"/>
    </source>
</evidence>
<dbReference type="InterPro" id="IPR044068">
    <property type="entry name" value="CB"/>
</dbReference>
<dbReference type="InterPro" id="IPR013762">
    <property type="entry name" value="Integrase-like_cat_sf"/>
</dbReference>
<sequence length="372" mass="43939">MTEISLSKRNETTLAVKFIIFYKDGIAKIKNVPGRRWIPEESIWSLPYTLEVINQLLMTFKDCKFYVEPQLLEECYLLQSYEQVNISDSLSNVSQWDSVLRQSLKDELLLRGYSSKTVKAYLGQVERFFNYFKEQDMFWNHQTIHNYSLYLLQKNCSHSYVNQAISAIKFYFQKVLKQNESTPYIRPKKEHKLPNVLSLNEVMLILKAIHILKHKAILYLTYSSGLRVSEVVRLRLQDFDQERKTLHIRQGKGRKDRLTLLSDTTLEVFLRYYQQEKPEIWMFPGQNKEKHLTERSVQKIFEQALVSSGVTKKVSVHSLRHSFATHLLEGGIDIRYIQELLGHRSTRTTERYTHVSIKDVRHIKSPLDQIDD</sequence>
<dbReference type="SUPFAM" id="SSF56349">
    <property type="entry name" value="DNA breaking-rejoining enzymes"/>
    <property type="match status" value="1"/>
</dbReference>
<dbReference type="InterPro" id="IPR004107">
    <property type="entry name" value="Integrase_SAM-like_N"/>
</dbReference>
<evidence type="ECO:0000313" key="8">
    <source>
        <dbReference type="EMBL" id="MCU6798263.1"/>
    </source>
</evidence>
<dbReference type="PANTHER" id="PTHR30349">
    <property type="entry name" value="PHAGE INTEGRASE-RELATED"/>
    <property type="match status" value="1"/>
</dbReference>
<keyword evidence="3 5" id="KW-0238">DNA-binding</keyword>
<evidence type="ECO:0000256" key="5">
    <source>
        <dbReference type="PROSITE-ProRule" id="PRU01248"/>
    </source>
</evidence>
<comment type="caution">
    <text evidence="8">The sequence shown here is derived from an EMBL/GenBank/DDBJ whole genome shotgun (WGS) entry which is preliminary data.</text>
</comment>
<evidence type="ECO:0000313" key="9">
    <source>
        <dbReference type="Proteomes" id="UP001652445"/>
    </source>
</evidence>
<comment type="similarity">
    <text evidence="1">Belongs to the 'phage' integrase family.</text>
</comment>
<dbReference type="PROSITE" id="PS51898">
    <property type="entry name" value="TYR_RECOMBINASE"/>
    <property type="match status" value="1"/>
</dbReference>
<dbReference type="Pfam" id="PF13495">
    <property type="entry name" value="Phage_int_SAM_4"/>
    <property type="match status" value="1"/>
</dbReference>
<accession>A0ABT2UUG8</accession>
<dbReference type="InterPro" id="IPR010998">
    <property type="entry name" value="Integrase_recombinase_N"/>
</dbReference>
<dbReference type="Gene3D" id="1.10.150.130">
    <property type="match status" value="1"/>
</dbReference>
<name>A0ABT2UUG8_9BACL</name>
<organism evidence="8 9">
    <name type="scientific">Paenibacillus baimaensis</name>
    <dbReference type="NCBI Taxonomy" id="2982185"/>
    <lineage>
        <taxon>Bacteria</taxon>
        <taxon>Bacillati</taxon>
        <taxon>Bacillota</taxon>
        <taxon>Bacilli</taxon>
        <taxon>Bacillales</taxon>
        <taxon>Paenibacillaceae</taxon>
        <taxon>Paenibacillus</taxon>
    </lineage>
</organism>
<keyword evidence="9" id="KW-1185">Reference proteome</keyword>
<dbReference type="RefSeq" id="WP_262688987.1">
    <property type="nucleotide sequence ID" value="NZ_JAOQIO010000125.1"/>
</dbReference>
<dbReference type="InterPro" id="IPR011010">
    <property type="entry name" value="DNA_brk_join_enz"/>
</dbReference>
<feature type="domain" description="Core-binding (CB)" evidence="7">
    <location>
        <begin position="98"/>
        <end position="176"/>
    </location>
</feature>
<feature type="domain" description="Tyr recombinase" evidence="6">
    <location>
        <begin position="192"/>
        <end position="365"/>
    </location>
</feature>
<evidence type="ECO:0000256" key="1">
    <source>
        <dbReference type="ARBA" id="ARBA00008857"/>
    </source>
</evidence>
<keyword evidence="4" id="KW-0233">DNA recombination</keyword>
<dbReference type="Proteomes" id="UP001652445">
    <property type="component" value="Unassembled WGS sequence"/>
</dbReference>
<keyword evidence="2" id="KW-0229">DNA integration</keyword>
<proteinExistence type="inferred from homology"/>
<dbReference type="InterPro" id="IPR050090">
    <property type="entry name" value="Tyrosine_recombinase_XerCD"/>
</dbReference>
<evidence type="ECO:0000259" key="7">
    <source>
        <dbReference type="PROSITE" id="PS51900"/>
    </source>
</evidence>
<evidence type="ECO:0000256" key="3">
    <source>
        <dbReference type="ARBA" id="ARBA00023125"/>
    </source>
</evidence>
<dbReference type="Pfam" id="PF00589">
    <property type="entry name" value="Phage_integrase"/>
    <property type="match status" value="1"/>
</dbReference>
<dbReference type="PROSITE" id="PS51900">
    <property type="entry name" value="CB"/>
    <property type="match status" value="1"/>
</dbReference>
<evidence type="ECO:0000259" key="6">
    <source>
        <dbReference type="PROSITE" id="PS51898"/>
    </source>
</evidence>
<dbReference type="PANTHER" id="PTHR30349:SF41">
    <property type="entry name" value="INTEGRASE_RECOMBINASE PROTEIN MJ0367-RELATED"/>
    <property type="match status" value="1"/>
</dbReference>
<protein>
    <submittedName>
        <fullName evidence="8">Site-specific integrase</fullName>
    </submittedName>
</protein>
<dbReference type="Gene3D" id="1.10.443.10">
    <property type="entry name" value="Intergrase catalytic core"/>
    <property type="match status" value="1"/>
</dbReference>
<evidence type="ECO:0000256" key="2">
    <source>
        <dbReference type="ARBA" id="ARBA00022908"/>
    </source>
</evidence>
<dbReference type="EMBL" id="JAOQIO010000125">
    <property type="protein sequence ID" value="MCU6798263.1"/>
    <property type="molecule type" value="Genomic_DNA"/>
</dbReference>
<gene>
    <name evidence="8" type="ORF">OB236_39660</name>
</gene>